<reference evidence="6 7" key="1">
    <citation type="journal article" date="2016" name="Antonie Van Leeuwenhoek">
        <title>Nocardia donostiensis sp. nov., isolated from human respiratory specimens.</title>
        <authorList>
            <person name="Ercibengoa M."/>
            <person name="Bell M."/>
            <person name="Marimon J.M."/>
            <person name="Humrighouse B."/>
            <person name="Klenk H.P."/>
            <person name="Potter G."/>
            <person name="Perez-Trallero E."/>
        </authorList>
    </citation>
    <scope>NUCLEOTIDE SEQUENCE [LARGE SCALE GENOMIC DNA]</scope>
    <source>
        <strain evidence="6 7">X1655</strain>
    </source>
</reference>
<evidence type="ECO:0000256" key="3">
    <source>
        <dbReference type="ARBA" id="ARBA00022827"/>
    </source>
</evidence>
<dbReference type="Pfam" id="PF01565">
    <property type="entry name" value="FAD_binding_4"/>
    <property type="match status" value="1"/>
</dbReference>
<dbReference type="RefSeq" id="WP_077120405.1">
    <property type="nucleotide sequence ID" value="NZ_LOKT01000020.1"/>
</dbReference>
<proteinExistence type="inferred from homology"/>
<evidence type="ECO:0000256" key="1">
    <source>
        <dbReference type="ARBA" id="ARBA00008000"/>
    </source>
</evidence>
<keyword evidence="3" id="KW-0274">FAD</keyword>
<dbReference type="InterPro" id="IPR016169">
    <property type="entry name" value="FAD-bd_PCMH_sub2"/>
</dbReference>
<evidence type="ECO:0000259" key="5">
    <source>
        <dbReference type="PROSITE" id="PS51387"/>
    </source>
</evidence>
<dbReference type="STRING" id="1538463.B0T36_23445"/>
<dbReference type="InterPro" id="IPR006094">
    <property type="entry name" value="Oxid_FAD_bind_N"/>
</dbReference>
<dbReference type="GO" id="GO:0071949">
    <property type="term" value="F:FAD binding"/>
    <property type="evidence" value="ECO:0007669"/>
    <property type="project" value="InterPro"/>
</dbReference>
<dbReference type="GO" id="GO:0004458">
    <property type="term" value="F:D-lactate dehydrogenase (cytochrome) activity"/>
    <property type="evidence" value="ECO:0007669"/>
    <property type="project" value="TreeGrafter"/>
</dbReference>
<dbReference type="Gene3D" id="3.30.43.10">
    <property type="entry name" value="Uridine Diphospho-n-acetylenolpyruvylglucosamine Reductase, domain 2"/>
    <property type="match status" value="1"/>
</dbReference>
<name>A0A1W0BAG1_9NOCA</name>
<keyword evidence="7" id="KW-1185">Reference proteome</keyword>
<dbReference type="SUPFAM" id="SSF56176">
    <property type="entry name" value="FAD-binding/transporter-associated domain-like"/>
    <property type="match status" value="1"/>
</dbReference>
<sequence>MTAEHLPRSQLTWEGRASDLGGHRTREICGTYFPVSTEEVRQSVISAVRAGIPLFPLSTGRNWGMGSRSPVVDGCAVLDLSRMTAVRTLDLDLGYAVVEPGATQRQLAELLEGTPWMLNVTAGCADAGLIGNTLERGDGTIRPRLEDLLGLEVVLGSGEVMTTGGLDRNGRRPGAVAGPDLTRAFVQSNLGVVTAMAISLVPRPEAITLVHATFAKTALPEAIEAMIQVSRTRIATDGMLRLKDLFVVPEAGRAAVPETADVDAVTVQVPLLGSHAAVELSESNIRETFSRVRGLLSYRSLDTSDTPADDPLYPRTLFARGIPSCANIQRGIGVSSCSQVDQSPVGWLMFLPVVPLEQSCLVKAVELFEAEAERYGTAGMLEFNVISQHSTNMVTQIPFVRNSDGIERAHALRHAARKSFLRAGFPPYRSNIDHEPSELADRSADYQDEPLRVLKRFYDPAAIIAPGRFLEADR</sequence>
<dbReference type="AlphaFoldDB" id="A0A1W0BAG1"/>
<accession>A0A1W0BAG1</accession>
<dbReference type="InterPro" id="IPR016166">
    <property type="entry name" value="FAD-bd_PCMH"/>
</dbReference>
<dbReference type="InterPro" id="IPR016170">
    <property type="entry name" value="Cytok_DH_C_sf"/>
</dbReference>
<gene>
    <name evidence="6" type="ORF">B0T46_21860</name>
</gene>
<dbReference type="SUPFAM" id="SSF55103">
    <property type="entry name" value="FAD-linked oxidases, C-terminal domain"/>
    <property type="match status" value="1"/>
</dbReference>
<organism evidence="6 7">
    <name type="scientific">Nocardia donostiensis</name>
    <dbReference type="NCBI Taxonomy" id="1538463"/>
    <lineage>
        <taxon>Bacteria</taxon>
        <taxon>Bacillati</taxon>
        <taxon>Actinomycetota</taxon>
        <taxon>Actinomycetes</taxon>
        <taxon>Mycobacteriales</taxon>
        <taxon>Nocardiaceae</taxon>
        <taxon>Nocardia</taxon>
    </lineage>
</organism>
<dbReference type="EMBL" id="MUMY01000021">
    <property type="protein sequence ID" value="ONM46718.1"/>
    <property type="molecule type" value="Genomic_DNA"/>
</dbReference>
<dbReference type="InterPro" id="IPR016164">
    <property type="entry name" value="FAD-linked_Oxase-like_C"/>
</dbReference>
<feature type="domain" description="FAD-binding PCMH-type" evidence="5">
    <location>
        <begin position="20"/>
        <end position="203"/>
    </location>
</feature>
<dbReference type="Gene3D" id="3.40.462.10">
    <property type="entry name" value="FAD-linked oxidases, C-terminal domain"/>
    <property type="match status" value="1"/>
</dbReference>
<comment type="caution">
    <text evidence="6">The sequence shown here is derived from an EMBL/GenBank/DDBJ whole genome shotgun (WGS) entry which is preliminary data.</text>
</comment>
<dbReference type="InterPro" id="IPR036318">
    <property type="entry name" value="FAD-bd_PCMH-like_sf"/>
</dbReference>
<protein>
    <recommendedName>
        <fullName evidence="5">FAD-binding PCMH-type domain-containing protein</fullName>
    </recommendedName>
</protein>
<dbReference type="Proteomes" id="UP000188836">
    <property type="component" value="Unassembled WGS sequence"/>
</dbReference>
<evidence type="ECO:0000313" key="7">
    <source>
        <dbReference type="Proteomes" id="UP000188836"/>
    </source>
</evidence>
<dbReference type="GO" id="GO:0008720">
    <property type="term" value="F:D-lactate dehydrogenase (NAD+) activity"/>
    <property type="evidence" value="ECO:0007669"/>
    <property type="project" value="TreeGrafter"/>
</dbReference>
<comment type="similarity">
    <text evidence="1">Belongs to the FAD-binding oxidoreductase/transferase type 4 family.</text>
</comment>
<dbReference type="Gene3D" id="3.30.465.10">
    <property type="match status" value="1"/>
</dbReference>
<evidence type="ECO:0000256" key="4">
    <source>
        <dbReference type="ARBA" id="ARBA00023002"/>
    </source>
</evidence>
<dbReference type="GO" id="GO:1903457">
    <property type="term" value="P:lactate catabolic process"/>
    <property type="evidence" value="ECO:0007669"/>
    <property type="project" value="TreeGrafter"/>
</dbReference>
<dbReference type="PANTHER" id="PTHR11748:SF111">
    <property type="entry name" value="D-LACTATE DEHYDROGENASE, MITOCHONDRIAL-RELATED"/>
    <property type="match status" value="1"/>
</dbReference>
<evidence type="ECO:0000313" key="6">
    <source>
        <dbReference type="EMBL" id="ONM46718.1"/>
    </source>
</evidence>
<evidence type="ECO:0000256" key="2">
    <source>
        <dbReference type="ARBA" id="ARBA00022630"/>
    </source>
</evidence>
<keyword evidence="4" id="KW-0560">Oxidoreductase</keyword>
<dbReference type="InterPro" id="IPR016167">
    <property type="entry name" value="FAD-bd_PCMH_sub1"/>
</dbReference>
<dbReference type="PROSITE" id="PS51387">
    <property type="entry name" value="FAD_PCMH"/>
    <property type="match status" value="1"/>
</dbReference>
<keyword evidence="2" id="KW-0285">Flavoprotein</keyword>
<dbReference type="PANTHER" id="PTHR11748">
    <property type="entry name" value="D-LACTATE DEHYDROGENASE"/>
    <property type="match status" value="1"/>
</dbReference>